<dbReference type="SUPFAM" id="SSF53067">
    <property type="entry name" value="Actin-like ATPase domain"/>
    <property type="match status" value="1"/>
</dbReference>
<evidence type="ECO:0000313" key="4">
    <source>
        <dbReference type="Proteomes" id="UP000253303"/>
    </source>
</evidence>
<dbReference type="PANTHER" id="PTHR18964:SF173">
    <property type="entry name" value="GLUCOKINASE"/>
    <property type="match status" value="1"/>
</dbReference>
<dbReference type="Pfam" id="PF12802">
    <property type="entry name" value="MarR_2"/>
    <property type="match status" value="1"/>
</dbReference>
<dbReference type="InterPro" id="IPR036390">
    <property type="entry name" value="WH_DNA-bd_sf"/>
</dbReference>
<dbReference type="InterPro" id="IPR000600">
    <property type="entry name" value="ROK"/>
</dbReference>
<gene>
    <name evidence="3" type="ORF">DP939_00810</name>
</gene>
<evidence type="ECO:0000259" key="2">
    <source>
        <dbReference type="Pfam" id="PF12802"/>
    </source>
</evidence>
<evidence type="ECO:0000313" key="3">
    <source>
        <dbReference type="EMBL" id="RBQ21297.1"/>
    </source>
</evidence>
<dbReference type="Gene3D" id="3.30.420.40">
    <property type="match status" value="2"/>
</dbReference>
<dbReference type="Pfam" id="PF00480">
    <property type="entry name" value="ROK"/>
    <property type="match status" value="1"/>
</dbReference>
<dbReference type="EMBL" id="QMEY01000001">
    <property type="protein sequence ID" value="RBQ21297.1"/>
    <property type="molecule type" value="Genomic_DNA"/>
</dbReference>
<sequence>MGTVRMGATSLAGARMGVGSGEILGLFRDVAEGLTKAEVVSRTGLSRTTVNQRLDGLLAAGLLIPSPVDARTRGRPAGRFVVNRGRGVLLVADIGATGLRTALCDLAGEVLVERETRADVTEGPRAVLSVVDGLFGEILAATGRTPGDVLGIGLDVPGPVDFASGRVVSPPIMTGWDRYDIPGWFAAGYDCPVLVDKDVNAMAYGEHRLRYPDVPHLLMVKIGTGVGTGLVAGGRVHRGADGAAGDVGHVQVHVDDVDEPPVCRCGNAGCVEAYAGGWALVRDLRAAGRAVTTVDDAVGLIRGGDPLAVRLARRAARILGGAIADTVNLFNPRVIAIGGQLAHIDEQLFAGVREIVYRRSLPLATRNLQIVRSDLDPHAGVLGLAQLLADGLYTPERVQELVDRAGLSDVSPP</sequence>
<keyword evidence="3" id="KW-0808">Transferase</keyword>
<comment type="caution">
    <text evidence="3">The sequence shown here is derived from an EMBL/GenBank/DDBJ whole genome shotgun (WGS) entry which is preliminary data.</text>
</comment>
<dbReference type="PROSITE" id="PS01125">
    <property type="entry name" value="ROK"/>
    <property type="match status" value="1"/>
</dbReference>
<reference evidence="3 4" key="1">
    <citation type="submission" date="2018-06" db="EMBL/GenBank/DDBJ databases">
        <title>Sphaerisporangium craniellae sp. nov., isolated from a marine sponge in the South China Sea.</title>
        <authorList>
            <person name="Li L."/>
        </authorList>
    </citation>
    <scope>NUCLEOTIDE SEQUENCE [LARGE SCALE GENOMIC DNA]</scope>
    <source>
        <strain evidence="3 4">LHW63015</strain>
    </source>
</reference>
<dbReference type="OrthoDB" id="3863906at2"/>
<dbReference type="PANTHER" id="PTHR18964">
    <property type="entry name" value="ROK (REPRESSOR, ORF, KINASE) FAMILY"/>
    <property type="match status" value="1"/>
</dbReference>
<keyword evidence="3" id="KW-0418">Kinase</keyword>
<keyword evidence="4" id="KW-1185">Reference proteome</keyword>
<dbReference type="InterPro" id="IPR000835">
    <property type="entry name" value="HTH_MarR-typ"/>
</dbReference>
<organism evidence="3 4">
    <name type="scientific">Spongiactinospora rosea</name>
    <dbReference type="NCBI Taxonomy" id="2248750"/>
    <lineage>
        <taxon>Bacteria</taxon>
        <taxon>Bacillati</taxon>
        <taxon>Actinomycetota</taxon>
        <taxon>Actinomycetes</taxon>
        <taxon>Streptosporangiales</taxon>
        <taxon>Streptosporangiaceae</taxon>
        <taxon>Spongiactinospora</taxon>
    </lineage>
</organism>
<dbReference type="SUPFAM" id="SSF46785">
    <property type="entry name" value="Winged helix' DNA-binding domain"/>
    <property type="match status" value="1"/>
</dbReference>
<name>A0A366M5H8_9ACTN</name>
<dbReference type="InterPro" id="IPR043129">
    <property type="entry name" value="ATPase_NBD"/>
</dbReference>
<feature type="domain" description="HTH marR-type" evidence="2">
    <location>
        <begin position="31"/>
        <end position="71"/>
    </location>
</feature>
<proteinExistence type="inferred from homology"/>
<accession>A0A366M5H8</accession>
<dbReference type="InterPro" id="IPR049874">
    <property type="entry name" value="ROK_cs"/>
</dbReference>
<protein>
    <submittedName>
        <fullName evidence="3">Sugar kinase</fullName>
    </submittedName>
</protein>
<dbReference type="RefSeq" id="WP_113977627.1">
    <property type="nucleotide sequence ID" value="NZ_QMEY01000001.1"/>
</dbReference>
<dbReference type="Gene3D" id="1.10.10.10">
    <property type="entry name" value="Winged helix-like DNA-binding domain superfamily/Winged helix DNA-binding domain"/>
    <property type="match status" value="1"/>
</dbReference>
<dbReference type="InterPro" id="IPR036388">
    <property type="entry name" value="WH-like_DNA-bd_sf"/>
</dbReference>
<evidence type="ECO:0000256" key="1">
    <source>
        <dbReference type="ARBA" id="ARBA00006479"/>
    </source>
</evidence>
<dbReference type="GO" id="GO:0016301">
    <property type="term" value="F:kinase activity"/>
    <property type="evidence" value="ECO:0007669"/>
    <property type="project" value="UniProtKB-KW"/>
</dbReference>
<comment type="similarity">
    <text evidence="1">Belongs to the ROK (NagC/XylR) family.</text>
</comment>
<dbReference type="AlphaFoldDB" id="A0A366M5H8"/>
<dbReference type="GO" id="GO:0003700">
    <property type="term" value="F:DNA-binding transcription factor activity"/>
    <property type="evidence" value="ECO:0007669"/>
    <property type="project" value="InterPro"/>
</dbReference>
<dbReference type="Proteomes" id="UP000253303">
    <property type="component" value="Unassembled WGS sequence"/>
</dbReference>